<dbReference type="GO" id="GO:0016987">
    <property type="term" value="F:sigma factor activity"/>
    <property type="evidence" value="ECO:0007669"/>
    <property type="project" value="UniProtKB-KW"/>
</dbReference>
<evidence type="ECO:0000256" key="4">
    <source>
        <dbReference type="ARBA" id="ARBA00023125"/>
    </source>
</evidence>
<keyword evidence="5 6" id="KW-0804">Transcription</keyword>
<reference evidence="9" key="1">
    <citation type="submission" date="2021-01" db="EMBL/GenBank/DDBJ databases">
        <title>Whole genome shotgun sequence of Planotetraspora thailandica NBRC 104271.</title>
        <authorList>
            <person name="Komaki H."/>
            <person name="Tamura T."/>
        </authorList>
    </citation>
    <scope>NUCLEOTIDE SEQUENCE</scope>
    <source>
        <strain evidence="9">NBRC 104271</strain>
    </source>
</reference>
<dbReference type="InterPro" id="IPR013325">
    <property type="entry name" value="RNA_pol_sigma_r2"/>
</dbReference>
<sequence length="190" mass="21782">MAVRRQLDNRFVRLASRDHDQPDREDRLIRELYREFGGPLLRHVRKTTGNDLQWAEDVVQETLVRAWRNSAKLTWEPGLLWAWLLTVARRIVIDGRRRRGVRPREVEAPEEDTIAVPDGSDRTLAAIVVADALRGLSVQHREVIEETYLRDRSVSEAAEILGIPPGTVKSRLFYAMRALRSALKERGVAG</sequence>
<keyword evidence="3 6" id="KW-0731">Sigma factor</keyword>
<comment type="caution">
    <text evidence="9">The sequence shown here is derived from an EMBL/GenBank/DDBJ whole genome shotgun (WGS) entry which is preliminary data.</text>
</comment>
<dbReference type="Gene3D" id="1.10.10.10">
    <property type="entry name" value="Winged helix-like DNA-binding domain superfamily/Winged helix DNA-binding domain"/>
    <property type="match status" value="1"/>
</dbReference>
<evidence type="ECO:0000259" key="7">
    <source>
        <dbReference type="Pfam" id="PF04542"/>
    </source>
</evidence>
<evidence type="ECO:0000256" key="5">
    <source>
        <dbReference type="ARBA" id="ARBA00023163"/>
    </source>
</evidence>
<dbReference type="AlphaFoldDB" id="A0A8J3UY23"/>
<dbReference type="Proteomes" id="UP000605992">
    <property type="component" value="Unassembled WGS sequence"/>
</dbReference>
<dbReference type="InterPro" id="IPR036388">
    <property type="entry name" value="WH-like_DNA-bd_sf"/>
</dbReference>
<dbReference type="SUPFAM" id="SSF88946">
    <property type="entry name" value="Sigma2 domain of RNA polymerase sigma factors"/>
    <property type="match status" value="1"/>
</dbReference>
<evidence type="ECO:0000259" key="8">
    <source>
        <dbReference type="Pfam" id="PF04545"/>
    </source>
</evidence>
<evidence type="ECO:0000256" key="1">
    <source>
        <dbReference type="ARBA" id="ARBA00010641"/>
    </source>
</evidence>
<feature type="domain" description="RNA polymerase sigma-70 region 2" evidence="7">
    <location>
        <begin position="32"/>
        <end position="100"/>
    </location>
</feature>
<dbReference type="Gene3D" id="1.10.1740.10">
    <property type="match status" value="1"/>
</dbReference>
<dbReference type="PROSITE" id="PS01063">
    <property type="entry name" value="SIGMA70_ECF"/>
    <property type="match status" value="1"/>
</dbReference>
<name>A0A8J3UY23_9ACTN</name>
<dbReference type="GO" id="GO:0003677">
    <property type="term" value="F:DNA binding"/>
    <property type="evidence" value="ECO:0007669"/>
    <property type="project" value="UniProtKB-KW"/>
</dbReference>
<organism evidence="9 10">
    <name type="scientific">Planotetraspora thailandica</name>
    <dbReference type="NCBI Taxonomy" id="487172"/>
    <lineage>
        <taxon>Bacteria</taxon>
        <taxon>Bacillati</taxon>
        <taxon>Actinomycetota</taxon>
        <taxon>Actinomycetes</taxon>
        <taxon>Streptosporangiales</taxon>
        <taxon>Streptosporangiaceae</taxon>
        <taxon>Planotetraspora</taxon>
    </lineage>
</organism>
<evidence type="ECO:0000313" key="9">
    <source>
        <dbReference type="EMBL" id="GII53348.1"/>
    </source>
</evidence>
<keyword evidence="4 6" id="KW-0238">DNA-binding</keyword>
<dbReference type="InterPro" id="IPR007630">
    <property type="entry name" value="RNA_pol_sigma70_r4"/>
</dbReference>
<dbReference type="SUPFAM" id="SSF88659">
    <property type="entry name" value="Sigma3 and sigma4 domains of RNA polymerase sigma factors"/>
    <property type="match status" value="1"/>
</dbReference>
<dbReference type="InterPro" id="IPR014284">
    <property type="entry name" value="RNA_pol_sigma-70_dom"/>
</dbReference>
<accession>A0A8J3UY23</accession>
<dbReference type="InterPro" id="IPR039425">
    <property type="entry name" value="RNA_pol_sigma-70-like"/>
</dbReference>
<evidence type="ECO:0000313" key="10">
    <source>
        <dbReference type="Proteomes" id="UP000605992"/>
    </source>
</evidence>
<keyword evidence="2 6" id="KW-0805">Transcription regulation</keyword>
<dbReference type="InterPro" id="IPR013324">
    <property type="entry name" value="RNA_pol_sigma_r3/r4-like"/>
</dbReference>
<dbReference type="CDD" id="cd06171">
    <property type="entry name" value="Sigma70_r4"/>
    <property type="match status" value="1"/>
</dbReference>
<evidence type="ECO:0000256" key="6">
    <source>
        <dbReference type="RuleBase" id="RU000716"/>
    </source>
</evidence>
<dbReference type="PANTHER" id="PTHR43133:SF52">
    <property type="entry name" value="ECF RNA POLYMERASE SIGMA FACTOR SIGL"/>
    <property type="match status" value="1"/>
</dbReference>
<dbReference type="Pfam" id="PF04545">
    <property type="entry name" value="Sigma70_r4"/>
    <property type="match status" value="1"/>
</dbReference>
<dbReference type="GO" id="GO:0006352">
    <property type="term" value="P:DNA-templated transcription initiation"/>
    <property type="evidence" value="ECO:0007669"/>
    <property type="project" value="InterPro"/>
</dbReference>
<protein>
    <recommendedName>
        <fullName evidence="6">RNA polymerase sigma factor</fullName>
    </recommendedName>
</protein>
<evidence type="ECO:0000256" key="3">
    <source>
        <dbReference type="ARBA" id="ARBA00023082"/>
    </source>
</evidence>
<dbReference type="InterPro" id="IPR000838">
    <property type="entry name" value="RNA_pol_sigma70_ECF_CS"/>
</dbReference>
<feature type="domain" description="RNA polymerase sigma-70 region 4" evidence="8">
    <location>
        <begin position="132"/>
        <end position="180"/>
    </location>
</feature>
<dbReference type="InterPro" id="IPR007627">
    <property type="entry name" value="RNA_pol_sigma70_r2"/>
</dbReference>
<gene>
    <name evidence="9" type="primary">rpoE_11</name>
    <name evidence="9" type="ORF">Pth03_17370</name>
</gene>
<keyword evidence="10" id="KW-1185">Reference proteome</keyword>
<comment type="similarity">
    <text evidence="1 6">Belongs to the sigma-70 factor family. ECF subfamily.</text>
</comment>
<dbReference type="Pfam" id="PF04542">
    <property type="entry name" value="Sigma70_r2"/>
    <property type="match status" value="1"/>
</dbReference>
<dbReference type="NCBIfam" id="TIGR02937">
    <property type="entry name" value="sigma70-ECF"/>
    <property type="match status" value="1"/>
</dbReference>
<dbReference type="PANTHER" id="PTHR43133">
    <property type="entry name" value="RNA POLYMERASE ECF-TYPE SIGMA FACTO"/>
    <property type="match status" value="1"/>
</dbReference>
<proteinExistence type="inferred from homology"/>
<dbReference type="EMBL" id="BOOR01000008">
    <property type="protein sequence ID" value="GII53348.1"/>
    <property type="molecule type" value="Genomic_DNA"/>
</dbReference>
<evidence type="ECO:0000256" key="2">
    <source>
        <dbReference type="ARBA" id="ARBA00023015"/>
    </source>
</evidence>